<evidence type="ECO:0000313" key="2">
    <source>
        <dbReference type="Proteomes" id="UP001629113"/>
    </source>
</evidence>
<protein>
    <recommendedName>
        <fullName evidence="3">Prolyl 4-hydroxylase alpha subunit Fe(2+) 2OG dioxygenase domain-containing protein</fullName>
    </recommendedName>
</protein>
<dbReference type="Gene3D" id="2.60.120.620">
    <property type="entry name" value="q2cbj1_9rhob like domain"/>
    <property type="match status" value="1"/>
</dbReference>
<evidence type="ECO:0000313" key="1">
    <source>
        <dbReference type="EMBL" id="KAL3420090.1"/>
    </source>
</evidence>
<keyword evidence="2" id="KW-1185">Reference proteome</keyword>
<gene>
    <name evidence="1" type="ORF">PVAG01_08589</name>
</gene>
<proteinExistence type="predicted"/>
<reference evidence="1 2" key="1">
    <citation type="submission" date="2024-06" db="EMBL/GenBank/DDBJ databases">
        <title>Complete genome of Phlyctema vagabunda strain 19-DSS-EL-015.</title>
        <authorList>
            <person name="Fiorenzani C."/>
        </authorList>
    </citation>
    <scope>NUCLEOTIDE SEQUENCE [LARGE SCALE GENOMIC DNA]</scope>
    <source>
        <strain evidence="1 2">19-DSS-EL-015</strain>
    </source>
</reference>
<dbReference type="Proteomes" id="UP001629113">
    <property type="component" value="Unassembled WGS sequence"/>
</dbReference>
<comment type="caution">
    <text evidence="1">The sequence shown here is derived from an EMBL/GenBank/DDBJ whole genome shotgun (WGS) entry which is preliminary data.</text>
</comment>
<organism evidence="1 2">
    <name type="scientific">Phlyctema vagabunda</name>
    <dbReference type="NCBI Taxonomy" id="108571"/>
    <lineage>
        <taxon>Eukaryota</taxon>
        <taxon>Fungi</taxon>
        <taxon>Dikarya</taxon>
        <taxon>Ascomycota</taxon>
        <taxon>Pezizomycotina</taxon>
        <taxon>Leotiomycetes</taxon>
        <taxon>Helotiales</taxon>
        <taxon>Dermateaceae</taxon>
        <taxon>Phlyctema</taxon>
    </lineage>
</organism>
<evidence type="ECO:0008006" key="3">
    <source>
        <dbReference type="Google" id="ProtNLM"/>
    </source>
</evidence>
<dbReference type="EMBL" id="JBFCZG010000007">
    <property type="protein sequence ID" value="KAL3420090.1"/>
    <property type="molecule type" value="Genomic_DNA"/>
</dbReference>
<dbReference type="SUPFAM" id="SSF51197">
    <property type="entry name" value="Clavaminate synthase-like"/>
    <property type="match status" value="1"/>
</dbReference>
<accession>A0ABR4P9Y3</accession>
<name>A0ABR4P9Y3_9HELO</name>
<sequence length="353" mass="38999">MLCWKAGDNGIRDTHTTIEDFDNGTSTWLYCYSHSKATKSGRTSKIQVNMPSTVAAQRGMPQVAGDQSLQSKWKSNGAAPFTRESFLDLLEGKLPVIKVPGFVSADTSSQIVQHLLPDFTPYLHATGPSVEKVGLAQFEFQAQSAEDFQNRSGDEKDRYFALAKGMSNLHDEIAEVVGENVWSKVVKEIAALVPEWDVSVASEVTSEGEERRYFSGIFRSINGGTPPHCDWCPYDCLTEDWILSKITCQAVFNLYLSKVNGGGTTIYDVQWEPEALKYRDVASYGYGRDLVDGRQKASWTPEVGQLCIFNSRNMHEVAPVAPGSTGPRIALASFMGLLPSEVTGGRPRLMFWS</sequence>